<feature type="signal peptide" evidence="6">
    <location>
        <begin position="1"/>
        <end position="18"/>
    </location>
</feature>
<keyword evidence="3" id="KW-0285">Flavoprotein</keyword>
<keyword evidence="5" id="KW-0560">Oxidoreductase</keyword>
<name>A0ABR1P4T1_DIAER</name>
<evidence type="ECO:0000256" key="5">
    <source>
        <dbReference type="ARBA" id="ARBA00023002"/>
    </source>
</evidence>
<dbReference type="Gene3D" id="3.30.465.10">
    <property type="match status" value="1"/>
</dbReference>
<evidence type="ECO:0000313" key="8">
    <source>
        <dbReference type="EMBL" id="KAK7726482.1"/>
    </source>
</evidence>
<dbReference type="InterPro" id="IPR006094">
    <property type="entry name" value="Oxid_FAD_bind_N"/>
</dbReference>
<dbReference type="PANTHER" id="PTHR42973">
    <property type="entry name" value="BINDING OXIDOREDUCTASE, PUTATIVE (AFU_ORTHOLOGUE AFUA_1G17690)-RELATED"/>
    <property type="match status" value="1"/>
</dbReference>
<evidence type="ECO:0000256" key="1">
    <source>
        <dbReference type="ARBA" id="ARBA00001974"/>
    </source>
</evidence>
<reference evidence="8 9" key="1">
    <citation type="submission" date="2024-02" db="EMBL/GenBank/DDBJ databases">
        <title>De novo assembly and annotation of 12 fungi associated with fruit tree decline syndrome in Ontario, Canada.</title>
        <authorList>
            <person name="Sulman M."/>
            <person name="Ellouze W."/>
            <person name="Ilyukhin E."/>
        </authorList>
    </citation>
    <scope>NUCLEOTIDE SEQUENCE [LARGE SCALE GENOMIC DNA]</scope>
    <source>
        <strain evidence="8 9">M169</strain>
    </source>
</reference>
<dbReference type="InterPro" id="IPR036318">
    <property type="entry name" value="FAD-bd_PCMH-like_sf"/>
</dbReference>
<feature type="chain" id="PRO_5046812107" description="FAD-binding PCMH-type domain-containing protein" evidence="6">
    <location>
        <begin position="19"/>
        <end position="608"/>
    </location>
</feature>
<evidence type="ECO:0000256" key="2">
    <source>
        <dbReference type="ARBA" id="ARBA00005466"/>
    </source>
</evidence>
<dbReference type="Pfam" id="PF08031">
    <property type="entry name" value="BBE"/>
    <property type="match status" value="1"/>
</dbReference>
<evidence type="ECO:0000259" key="7">
    <source>
        <dbReference type="PROSITE" id="PS51387"/>
    </source>
</evidence>
<dbReference type="InterPro" id="IPR012951">
    <property type="entry name" value="BBE"/>
</dbReference>
<keyword evidence="4" id="KW-0274">FAD</keyword>
<dbReference type="Gene3D" id="3.40.462.20">
    <property type="match status" value="1"/>
</dbReference>
<proteinExistence type="inferred from homology"/>
<dbReference type="EMBL" id="JAKNSF020000043">
    <property type="protein sequence ID" value="KAK7726482.1"/>
    <property type="molecule type" value="Genomic_DNA"/>
</dbReference>
<protein>
    <recommendedName>
        <fullName evidence="7">FAD-binding PCMH-type domain-containing protein</fullName>
    </recommendedName>
</protein>
<evidence type="ECO:0000256" key="4">
    <source>
        <dbReference type="ARBA" id="ARBA00022827"/>
    </source>
</evidence>
<dbReference type="SUPFAM" id="SSF56176">
    <property type="entry name" value="FAD-binding/transporter-associated domain-like"/>
    <property type="match status" value="1"/>
</dbReference>
<evidence type="ECO:0000313" key="9">
    <source>
        <dbReference type="Proteomes" id="UP001430848"/>
    </source>
</evidence>
<feature type="domain" description="FAD-binding PCMH-type" evidence="7">
    <location>
        <begin position="116"/>
        <end position="296"/>
    </location>
</feature>
<comment type="similarity">
    <text evidence="2">Belongs to the oxygen-dependent FAD-linked oxidoreductase family.</text>
</comment>
<organism evidence="8 9">
    <name type="scientific">Diaporthe eres</name>
    <name type="common">Phomopsis oblonga</name>
    <dbReference type="NCBI Taxonomy" id="83184"/>
    <lineage>
        <taxon>Eukaryota</taxon>
        <taxon>Fungi</taxon>
        <taxon>Dikarya</taxon>
        <taxon>Ascomycota</taxon>
        <taxon>Pezizomycotina</taxon>
        <taxon>Sordariomycetes</taxon>
        <taxon>Sordariomycetidae</taxon>
        <taxon>Diaporthales</taxon>
        <taxon>Diaporthaceae</taxon>
        <taxon>Diaporthe</taxon>
        <taxon>Diaporthe eres species complex</taxon>
    </lineage>
</organism>
<keyword evidence="6" id="KW-0732">Signal</keyword>
<dbReference type="PANTHER" id="PTHR42973:SF39">
    <property type="entry name" value="FAD-BINDING PCMH-TYPE DOMAIN-CONTAINING PROTEIN"/>
    <property type="match status" value="1"/>
</dbReference>
<evidence type="ECO:0000256" key="6">
    <source>
        <dbReference type="SAM" id="SignalP"/>
    </source>
</evidence>
<evidence type="ECO:0000256" key="3">
    <source>
        <dbReference type="ARBA" id="ARBA00022630"/>
    </source>
</evidence>
<accession>A0ABR1P4T1</accession>
<comment type="cofactor">
    <cofactor evidence="1">
        <name>FAD</name>
        <dbReference type="ChEBI" id="CHEBI:57692"/>
    </cofactor>
</comment>
<dbReference type="Proteomes" id="UP001430848">
    <property type="component" value="Unassembled WGS sequence"/>
</dbReference>
<comment type="caution">
    <text evidence="8">The sequence shown here is derived from an EMBL/GenBank/DDBJ whole genome shotgun (WGS) entry which is preliminary data.</text>
</comment>
<dbReference type="Pfam" id="PF01565">
    <property type="entry name" value="FAD_binding_4"/>
    <property type="match status" value="1"/>
</dbReference>
<dbReference type="PROSITE" id="PS51387">
    <property type="entry name" value="FAD_PCMH"/>
    <property type="match status" value="1"/>
</dbReference>
<dbReference type="InterPro" id="IPR050416">
    <property type="entry name" value="FAD-linked_Oxidoreductase"/>
</dbReference>
<gene>
    <name evidence="8" type="ORF">SLS63_007642</name>
</gene>
<sequence length="608" mass="64470">MQLLHLLLASPAAAAVLAGQKCRSTPSDASWPSTAEWASLNASIDGRLLRTVPAASSCYPGNPFGSALDCQDVSAGWGSGTWHSLQPESVDYPLYANNSCLPNEASGYSADRGCTIGGLAQYIVNATTEEHIATAMKWASGRNIRITVKGTGHDLNARSTGAYSLAIWTHQFRSIVRNQEWSAANNSNTEDVFIVGSGQQWGNVLNAALAQGRVVTTGQDPSVGLGGYIQGGGHGPLASTHGLASNQVLQMTVVTTTGEILTANDFQNQDLFWALRGGGPGQYGVVTEYVIKHFPAPANVVTASFSLVPADSSNSSSQLSWEAAAAFLSELPDLMDAGLAGAATIATGVSATKFFPTSNLQVPFSGAALSQVFWAFNTSAEAVEALVQPVAKKFRAQYNKDNSTLSISFSAGSPSNYSTFFSAISGDNAAGAESLTTSRLLGRHELNDTPHEKVVSHLKTVLSSKNETAGSFTTIGLSGGPGVINAPEERWGAVLPAWRSAYLHVIATGASADSVESGSPKAALRAAAEWYEEVKEPMWREWSPDSGAYLNEGNPYTSDFRKAFYGDNYERLLAIKKKYDPTETLYILSGVGSENWDYDLDTGKLCRV</sequence>
<dbReference type="InterPro" id="IPR016166">
    <property type="entry name" value="FAD-bd_PCMH"/>
</dbReference>
<keyword evidence="9" id="KW-1185">Reference proteome</keyword>
<dbReference type="InterPro" id="IPR016169">
    <property type="entry name" value="FAD-bd_PCMH_sub2"/>
</dbReference>